<gene>
    <name evidence="1" type="ORF">BSU04_22115</name>
</gene>
<sequence length="39" mass="4328">MTYSSSLTKRSKRWVSSVVGYTSHNRDSPGRALALMILA</sequence>
<organism evidence="1 2">
    <name type="scientific">Caballeronia sordidicola</name>
    <name type="common">Burkholderia sordidicola</name>
    <dbReference type="NCBI Taxonomy" id="196367"/>
    <lineage>
        <taxon>Bacteria</taxon>
        <taxon>Pseudomonadati</taxon>
        <taxon>Pseudomonadota</taxon>
        <taxon>Betaproteobacteria</taxon>
        <taxon>Burkholderiales</taxon>
        <taxon>Burkholderiaceae</taxon>
        <taxon>Caballeronia</taxon>
    </lineage>
</organism>
<reference evidence="2" key="1">
    <citation type="submission" date="2017-01" db="EMBL/GenBank/DDBJ databases">
        <title>Genome Analysis of Deinococcus marmoris KOPRI26562.</title>
        <authorList>
            <person name="Kim J.H."/>
            <person name="Oh H.-M."/>
        </authorList>
    </citation>
    <scope>NUCLEOTIDE SEQUENCE [LARGE SCALE GENOMIC DNA]</scope>
    <source>
        <strain evidence="2">PAMC 26633</strain>
    </source>
</reference>
<name>A0A226WYV5_CABSO</name>
<evidence type="ECO:0000313" key="1">
    <source>
        <dbReference type="EMBL" id="OXC76354.1"/>
    </source>
</evidence>
<dbReference type="Proteomes" id="UP000214720">
    <property type="component" value="Unassembled WGS sequence"/>
</dbReference>
<dbReference type="EMBL" id="MTHB01000126">
    <property type="protein sequence ID" value="OXC76354.1"/>
    <property type="molecule type" value="Genomic_DNA"/>
</dbReference>
<protein>
    <submittedName>
        <fullName evidence="1">Uncharacterized protein</fullName>
    </submittedName>
</protein>
<comment type="caution">
    <text evidence="1">The sequence shown here is derived from an EMBL/GenBank/DDBJ whole genome shotgun (WGS) entry which is preliminary data.</text>
</comment>
<evidence type="ECO:0000313" key="2">
    <source>
        <dbReference type="Proteomes" id="UP000214720"/>
    </source>
</evidence>
<accession>A0A226WYV5</accession>
<dbReference type="AlphaFoldDB" id="A0A226WYV5"/>
<proteinExistence type="predicted"/>